<evidence type="ECO:0000313" key="1">
    <source>
        <dbReference type="EMBL" id="APG61611.1"/>
    </source>
</evidence>
<dbReference type="Proteomes" id="UP000242561">
    <property type="component" value="Chromosome"/>
</dbReference>
<organism evidence="1 2">
    <name type="scientific">Sphingorhabdus lutea</name>
    <dbReference type="NCBI Taxonomy" id="1913578"/>
    <lineage>
        <taxon>Bacteria</taxon>
        <taxon>Pseudomonadati</taxon>
        <taxon>Pseudomonadota</taxon>
        <taxon>Alphaproteobacteria</taxon>
        <taxon>Sphingomonadales</taxon>
        <taxon>Sphingomonadaceae</taxon>
        <taxon>Sphingorhabdus</taxon>
    </lineage>
</organism>
<proteinExistence type="predicted"/>
<dbReference type="Pfam" id="PF05019">
    <property type="entry name" value="Coq4"/>
    <property type="match status" value="1"/>
</dbReference>
<dbReference type="STRING" id="1913578.LPB140_00750"/>
<dbReference type="EMBL" id="CP018154">
    <property type="protein sequence ID" value="APG61611.1"/>
    <property type="molecule type" value="Genomic_DNA"/>
</dbReference>
<dbReference type="AlphaFoldDB" id="A0A1L3J925"/>
<reference evidence="1 2" key="1">
    <citation type="submission" date="2016-11" db="EMBL/GenBank/DDBJ databases">
        <title>Sphingorhabdus sp. LPB0140, isolated from marine environment.</title>
        <authorList>
            <person name="Kim E."/>
            <person name="Yi H."/>
        </authorList>
    </citation>
    <scope>NUCLEOTIDE SEQUENCE [LARGE SCALE GENOMIC DNA]</scope>
    <source>
        <strain evidence="1 2">LPB0140</strain>
    </source>
</reference>
<dbReference type="RefSeq" id="WP_072558256.1">
    <property type="nucleotide sequence ID" value="NZ_CP018154.1"/>
</dbReference>
<name>A0A1L3J925_9SPHN</name>
<dbReference type="OrthoDB" id="9775927at2"/>
<dbReference type="InterPro" id="IPR007715">
    <property type="entry name" value="Coq4"/>
</dbReference>
<sequence length="258" mass="28972">MDNKIIIDPRRSHSNFRPIKALRHFRNLIADKEDTEQVFHIIDSLRGKKFIGEAEKFARSDYGIKILNDENNLVEYLDDHATLRKTPMGSVAHAYCDFMESEGLSAAGLVAEYDKFSGSIPQYNDQIQAYGDRLRDTHDLFHVLTGYGRDPLGEQCVLAFSYSQNKNLGVYFIAYAGGWEVKKRIPKGIPVFSAIRQAQKNGAAAKRIVEQSIISLLSEQLPDARKRLNIGAADQYHHAISLCKDGGINPHDLLALPV</sequence>
<accession>A0A1L3J925</accession>
<dbReference type="GO" id="GO:0006744">
    <property type="term" value="P:ubiquinone biosynthetic process"/>
    <property type="evidence" value="ECO:0007669"/>
    <property type="project" value="InterPro"/>
</dbReference>
<protein>
    <recommendedName>
        <fullName evidence="3">Ubiquinone biosynthesis protein</fullName>
    </recommendedName>
</protein>
<gene>
    <name evidence="1" type="ORF">LPB140_00750</name>
</gene>
<evidence type="ECO:0008006" key="3">
    <source>
        <dbReference type="Google" id="ProtNLM"/>
    </source>
</evidence>
<dbReference type="KEGG" id="sphl:LPB140_00750"/>
<evidence type="ECO:0000313" key="2">
    <source>
        <dbReference type="Proteomes" id="UP000242561"/>
    </source>
</evidence>
<keyword evidence="2" id="KW-1185">Reference proteome</keyword>